<reference evidence="1 2" key="1">
    <citation type="submission" date="2018-08" db="EMBL/GenBank/DDBJ databases">
        <title>A genome reference for cultivated species of the human gut microbiota.</title>
        <authorList>
            <person name="Zou Y."/>
            <person name="Xue W."/>
            <person name="Luo G."/>
        </authorList>
    </citation>
    <scope>NUCLEOTIDE SEQUENCE [LARGE SCALE GENOMIC DNA]</scope>
    <source>
        <strain evidence="1 2">AF27-12</strain>
    </source>
</reference>
<protein>
    <submittedName>
        <fullName evidence="1">DUF3277 family protein</fullName>
    </submittedName>
</protein>
<accession>A0A412CGT4</accession>
<sequence>MALSTYSFLDLSGSISHPTIGSYLFTGEGVGDINISMSTDRSAHDVASDGSVMVSKIAGNNGTITITAQQTSPLHFWLLDWYNTLWSLPTSEWATTSMLLRNTSTGGSHTIKGISPQKVGDTPYQQQGQRITWTLMAADIQHNSK</sequence>
<dbReference type="Proteomes" id="UP000286147">
    <property type="component" value="Unassembled WGS sequence"/>
</dbReference>
<comment type="caution">
    <text evidence="1">The sequence shown here is derived from an EMBL/GenBank/DDBJ whole genome shotgun (WGS) entry which is preliminary data.</text>
</comment>
<evidence type="ECO:0000313" key="1">
    <source>
        <dbReference type="EMBL" id="RGQ85559.1"/>
    </source>
</evidence>
<dbReference type="EMBL" id="QRTP01000004">
    <property type="protein sequence ID" value="RGQ85559.1"/>
    <property type="molecule type" value="Genomic_DNA"/>
</dbReference>
<dbReference type="RefSeq" id="WP_118035621.1">
    <property type="nucleotide sequence ID" value="NZ_QRTP01000004.1"/>
</dbReference>
<dbReference type="AlphaFoldDB" id="A0A412CGT4"/>
<organism evidence="1 2">
    <name type="scientific">Megamonas rupellensis</name>
    <dbReference type="NCBI Taxonomy" id="491921"/>
    <lineage>
        <taxon>Bacteria</taxon>
        <taxon>Bacillati</taxon>
        <taxon>Bacillota</taxon>
        <taxon>Negativicutes</taxon>
        <taxon>Selenomonadales</taxon>
        <taxon>Selenomonadaceae</taxon>
        <taxon>Megamonas</taxon>
    </lineage>
</organism>
<evidence type="ECO:0000313" key="2">
    <source>
        <dbReference type="Proteomes" id="UP000286147"/>
    </source>
</evidence>
<name>A0A412CGT4_9FIRM</name>
<proteinExistence type="predicted"/>
<gene>
    <name evidence="1" type="ORF">DWY77_02835</name>
</gene>
<dbReference type="Pfam" id="PF11681">
    <property type="entry name" value="Phage_Tube_PhiTE"/>
    <property type="match status" value="1"/>
</dbReference>
<dbReference type="InterPro" id="IPR021695">
    <property type="entry name" value="Phage_KPP10_Orf10"/>
</dbReference>